<accession>A0ABT0PGQ7</accession>
<dbReference type="Proteomes" id="UP001203338">
    <property type="component" value="Unassembled WGS sequence"/>
</dbReference>
<evidence type="ECO:0000313" key="1">
    <source>
        <dbReference type="EMBL" id="MCL6270567.1"/>
    </source>
</evidence>
<dbReference type="EMBL" id="JAMFLX010000014">
    <property type="protein sequence ID" value="MCL6270567.1"/>
    <property type="molecule type" value="Genomic_DNA"/>
</dbReference>
<keyword evidence="2" id="KW-1185">Reference proteome</keyword>
<gene>
    <name evidence="1" type="ORF">M3P05_11595</name>
</gene>
<comment type="caution">
    <text evidence="1">The sequence shown here is derived from an EMBL/GenBank/DDBJ whole genome shotgun (WGS) entry which is preliminary data.</text>
</comment>
<organism evidence="1 2">
    <name type="scientific">Parendozoicomonas callyspongiae</name>
    <dbReference type="NCBI Taxonomy" id="2942213"/>
    <lineage>
        <taxon>Bacteria</taxon>
        <taxon>Pseudomonadati</taxon>
        <taxon>Pseudomonadota</taxon>
        <taxon>Gammaproteobacteria</taxon>
        <taxon>Oceanospirillales</taxon>
        <taxon>Endozoicomonadaceae</taxon>
        <taxon>Parendozoicomonas</taxon>
    </lineage>
</organism>
<sequence length="164" mass="18562">MPEAMKIASELGLDIEALMKEQDEVHAFDSQKYITSLGTQNPDGNQLSVEQVEKIRKKVILMVLPQYQTDREPLKMDPALSPREWRMVQNALTKQVVDILAGEGGANKLNWGSSRLVKEAARQLGIPQMLQDKGAPINKFLRSRVRISAREWFEKKGFVKGTRS</sequence>
<evidence type="ECO:0000313" key="2">
    <source>
        <dbReference type="Proteomes" id="UP001203338"/>
    </source>
</evidence>
<proteinExistence type="predicted"/>
<name>A0ABT0PGQ7_9GAMM</name>
<dbReference type="RefSeq" id="WP_249699811.1">
    <property type="nucleotide sequence ID" value="NZ_JAMFLX010000014.1"/>
</dbReference>
<protein>
    <submittedName>
        <fullName evidence="1">Uncharacterized protein</fullName>
    </submittedName>
</protein>
<reference evidence="1 2" key="1">
    <citation type="submission" date="2022-05" db="EMBL/GenBank/DDBJ databases">
        <authorList>
            <person name="Park J.-S."/>
        </authorList>
    </citation>
    <scope>NUCLEOTIDE SEQUENCE [LARGE SCALE GENOMIC DNA]</scope>
    <source>
        <strain evidence="1 2">2012CJ34-2</strain>
    </source>
</reference>